<reference evidence="1 2" key="1">
    <citation type="submission" date="2022-01" db="EMBL/GenBank/DDBJ databases">
        <authorList>
            <person name="Xiong W."/>
            <person name="Schranz E."/>
        </authorList>
    </citation>
    <scope>NUCLEOTIDE SEQUENCE [LARGE SCALE GENOMIC DNA]</scope>
</reference>
<evidence type="ECO:0000313" key="1">
    <source>
        <dbReference type="EMBL" id="CAH1423806.1"/>
    </source>
</evidence>
<evidence type="ECO:0000313" key="2">
    <source>
        <dbReference type="Proteomes" id="UP001157418"/>
    </source>
</evidence>
<keyword evidence="2" id="KW-1185">Reference proteome</keyword>
<accession>A0AAU9ME77</accession>
<organism evidence="1 2">
    <name type="scientific">Lactuca virosa</name>
    <dbReference type="NCBI Taxonomy" id="75947"/>
    <lineage>
        <taxon>Eukaryota</taxon>
        <taxon>Viridiplantae</taxon>
        <taxon>Streptophyta</taxon>
        <taxon>Embryophyta</taxon>
        <taxon>Tracheophyta</taxon>
        <taxon>Spermatophyta</taxon>
        <taxon>Magnoliopsida</taxon>
        <taxon>eudicotyledons</taxon>
        <taxon>Gunneridae</taxon>
        <taxon>Pentapetalae</taxon>
        <taxon>asterids</taxon>
        <taxon>campanulids</taxon>
        <taxon>Asterales</taxon>
        <taxon>Asteraceae</taxon>
        <taxon>Cichorioideae</taxon>
        <taxon>Cichorieae</taxon>
        <taxon>Lactucinae</taxon>
        <taxon>Lactuca</taxon>
    </lineage>
</organism>
<protein>
    <submittedName>
        <fullName evidence="1">Uncharacterized protein</fullName>
    </submittedName>
</protein>
<gene>
    <name evidence="1" type="ORF">LVIROSA_LOCUS11067</name>
</gene>
<dbReference type="EMBL" id="CAKMRJ010001112">
    <property type="protein sequence ID" value="CAH1423806.1"/>
    <property type="molecule type" value="Genomic_DNA"/>
</dbReference>
<name>A0AAU9ME77_9ASTR</name>
<dbReference type="Proteomes" id="UP001157418">
    <property type="component" value="Unassembled WGS sequence"/>
</dbReference>
<dbReference type="AlphaFoldDB" id="A0AAU9ME77"/>
<proteinExistence type="predicted"/>
<sequence length="169" mass="19515">MKSFNTPTVLKRNLEEVFDLELNEKLSATKTPKISPEGRINQIVKVKLEKSGGVFILSRSFIRINNYIATNQETISSPNQQLNRNNRIGCLGVIRLFSRRFVLYLCSPIPQYDEEVDPYEGLFVYKHTKILRIKEQPEDPHQGVDYVTMNFREGEIKEGSLKLLNKLAL</sequence>
<comment type="caution">
    <text evidence="1">The sequence shown here is derived from an EMBL/GenBank/DDBJ whole genome shotgun (WGS) entry which is preliminary data.</text>
</comment>